<dbReference type="EMBL" id="VWLB01000043">
    <property type="protein sequence ID" value="KAA3924658.1"/>
    <property type="molecule type" value="Genomic_DNA"/>
</dbReference>
<dbReference type="Proteomes" id="UP000318823">
    <property type="component" value="Chromosome"/>
</dbReference>
<evidence type="ECO:0000313" key="11">
    <source>
        <dbReference type="Proteomes" id="UP000323717"/>
    </source>
</evidence>
<evidence type="ECO:0000313" key="13">
    <source>
        <dbReference type="Proteomes" id="UP000435985"/>
    </source>
</evidence>
<evidence type="ECO:0008006" key="14">
    <source>
        <dbReference type="Google" id="ProtNLM"/>
    </source>
</evidence>
<dbReference type="Proteomes" id="UP000286031">
    <property type="component" value="Unassembled WGS sequence"/>
</dbReference>
<dbReference type="Proteomes" id="UP000365824">
    <property type="component" value="Unassembled WGS sequence"/>
</dbReference>
<dbReference type="InterPro" id="IPR011050">
    <property type="entry name" value="Pectin_lyase_fold/virulence"/>
</dbReference>
<evidence type="ECO:0000313" key="6">
    <source>
        <dbReference type="EMBL" id="MDC7958089.1"/>
    </source>
</evidence>
<reference evidence="7" key="2">
    <citation type="journal article" date="2018" name="Nature">
        <title>Human gut bacteria contain acquired interbacterial defence systems.</title>
        <authorList>
            <person name="Ross B.D."/>
            <person name="Verster A.J."/>
            <person name="Radey M.C."/>
            <person name="Schmidtke D.T."/>
            <person name="Pope C.E."/>
            <person name="Hoffman L.R."/>
            <person name="Hajjar A."/>
            <person name="Peterson S.B."/>
            <person name="Borenstein E."/>
            <person name="Mougous J."/>
        </authorList>
    </citation>
    <scope>NUCLEOTIDE SEQUENCE</scope>
    <source>
        <strain evidence="7">3725 D1 iv</strain>
    </source>
</reference>
<dbReference type="Gene3D" id="2.160.20.10">
    <property type="entry name" value="Single-stranded right-handed beta-helix, Pectin lyase-like"/>
    <property type="match status" value="1"/>
</dbReference>
<proteinExistence type="predicted"/>
<dbReference type="Proteomes" id="UP001215078">
    <property type="component" value="Unassembled WGS sequence"/>
</dbReference>
<dbReference type="Proteomes" id="UP000435985">
    <property type="component" value="Unassembled WGS sequence"/>
</dbReference>
<evidence type="ECO:0000313" key="7">
    <source>
        <dbReference type="EMBL" id="QDM10937.1"/>
    </source>
</evidence>
<dbReference type="EMBL" id="JAQQPO010000007">
    <property type="protein sequence ID" value="MDC7958089.1"/>
    <property type="molecule type" value="Genomic_DNA"/>
</dbReference>
<evidence type="ECO:0000313" key="3">
    <source>
        <dbReference type="EMBL" id="KAA3936076.1"/>
    </source>
</evidence>
<dbReference type="Proteomes" id="UP000323717">
    <property type="component" value="Unassembled WGS sequence"/>
</dbReference>
<evidence type="ECO:0000256" key="1">
    <source>
        <dbReference type="SAM" id="SignalP"/>
    </source>
</evidence>
<evidence type="ECO:0000313" key="2">
    <source>
        <dbReference type="EMBL" id="KAA3924658.1"/>
    </source>
</evidence>
<dbReference type="EMBL" id="QSBI01000001">
    <property type="protein sequence ID" value="RGX13485.1"/>
    <property type="molecule type" value="Genomic_DNA"/>
</dbReference>
<dbReference type="InterPro" id="IPR012334">
    <property type="entry name" value="Pectin_lyas_fold"/>
</dbReference>
<evidence type="ECO:0000313" key="9">
    <source>
        <dbReference type="Proteomes" id="UP000286031"/>
    </source>
</evidence>
<dbReference type="EMBL" id="VWLE01000700">
    <property type="protein sequence ID" value="KAA3936076.1"/>
    <property type="molecule type" value="Genomic_DNA"/>
</dbReference>
<protein>
    <recommendedName>
        <fullName evidence="14">Pectate lyase superfamily protein domain-containing protein</fullName>
    </recommendedName>
</protein>
<feature type="signal peptide" evidence="1">
    <location>
        <begin position="1"/>
        <end position="19"/>
    </location>
</feature>
<feature type="chain" id="PRO_5042681836" description="Pectate lyase superfamily protein domain-containing protein" evidence="1">
    <location>
        <begin position="20"/>
        <end position="522"/>
    </location>
</feature>
<reference evidence="7" key="5">
    <citation type="submission" date="2019-07" db="EMBL/GenBank/DDBJ databases">
        <authorList>
            <person name="Ross B.D."/>
            <person name="Verster A.J."/>
            <person name="Radey M.C."/>
            <person name="Schmidtke D.T."/>
            <person name="Pope C.E."/>
            <person name="Hoffman L.R."/>
            <person name="Hajjar A."/>
            <person name="Peterson S.B."/>
            <person name="Borenstein E."/>
            <person name="Mougous J.D."/>
        </authorList>
    </citation>
    <scope>NUCLEOTIDE SEQUENCE</scope>
    <source>
        <strain evidence="7">3725 D1 iv</strain>
    </source>
</reference>
<dbReference type="Proteomes" id="UP001219389">
    <property type="component" value="Unassembled WGS sequence"/>
</dbReference>
<reference evidence="10" key="1">
    <citation type="journal article" date="2018" name="J. Anim. Genet.">
        <title>Acquired interbacterial defense systems protect against interspecies antagonism in the human gut microbiome.</title>
        <authorList>
            <person name="Ross B.D."/>
            <person name="Verster A.J."/>
            <person name="Radey M.C."/>
            <person name="Schmidtke D.T."/>
            <person name="Pope C.E."/>
            <person name="Hoffman L.R."/>
            <person name="Hajjar A."/>
            <person name="Peterson S.B."/>
            <person name="Borenstein E."/>
            <person name="Mougous J."/>
        </authorList>
    </citation>
    <scope>NUCLEOTIDE SEQUENCE [LARGE SCALE GENOMIC DNA]</scope>
    <source>
        <strain evidence="10">3725 D1 iv</strain>
    </source>
</reference>
<organism evidence="2 12">
    <name type="scientific">Bacteroides ovatus</name>
    <dbReference type="NCBI Taxonomy" id="28116"/>
    <lineage>
        <taxon>Bacteria</taxon>
        <taxon>Pseudomonadati</taxon>
        <taxon>Bacteroidota</taxon>
        <taxon>Bacteroidia</taxon>
        <taxon>Bacteroidales</taxon>
        <taxon>Bacteroidaceae</taxon>
        <taxon>Bacteroides</taxon>
    </lineage>
</organism>
<dbReference type="RefSeq" id="WP_032845068.1">
    <property type="nucleotide sequence ID" value="NZ_CAKJZI010000002.1"/>
</dbReference>
<dbReference type="EMBL" id="VWFO01000003">
    <property type="protein sequence ID" value="KAA4666218.1"/>
    <property type="molecule type" value="Genomic_DNA"/>
</dbReference>
<dbReference type="SUPFAM" id="SSF51126">
    <property type="entry name" value="Pectin lyase-like"/>
    <property type="match status" value="1"/>
</dbReference>
<reference evidence="8 9" key="3">
    <citation type="submission" date="2018-08" db="EMBL/GenBank/DDBJ databases">
        <title>A genome reference for cultivated species of the human gut microbiota.</title>
        <authorList>
            <person name="Zou Y."/>
            <person name="Xue W."/>
            <person name="Luo G."/>
        </authorList>
    </citation>
    <scope>NUCLEOTIDE SEQUENCE [LARGE SCALE GENOMIC DNA]</scope>
    <source>
        <strain evidence="8 9">AF04-46</strain>
    </source>
</reference>
<gene>
    <name evidence="8" type="ORF">DWV35_01630</name>
    <name evidence="7" type="ORF">DYI28_20785</name>
    <name evidence="4" type="ORF">F3B98_03345</name>
    <name evidence="3" type="ORF">F3D71_27630</name>
    <name evidence="2" type="ORF">F3F25_21615</name>
    <name evidence="5" type="ORF">PO382_01035</name>
    <name evidence="6" type="ORF">PQ628_07680</name>
</gene>
<reference evidence="11 12" key="4">
    <citation type="journal article" date="2019" name="Nat. Med.">
        <title>A library of human gut bacterial isolates paired with longitudinal multiomics data enables mechanistic microbiome research.</title>
        <authorList>
            <person name="Poyet M."/>
            <person name="Groussin M."/>
            <person name="Gibbons S.M."/>
            <person name="Avila-Pacheco J."/>
            <person name="Jiang X."/>
            <person name="Kearney S.M."/>
            <person name="Perrotta A.R."/>
            <person name="Berdy B."/>
            <person name="Zhao S."/>
            <person name="Lieberman T.D."/>
            <person name="Swanson P.K."/>
            <person name="Smith M."/>
            <person name="Roesemann S."/>
            <person name="Alexander J.E."/>
            <person name="Rich S.A."/>
            <person name="Livny J."/>
            <person name="Vlamakis H."/>
            <person name="Clish C."/>
            <person name="Bullock K."/>
            <person name="Deik A."/>
            <person name="Scott J."/>
            <person name="Pierce K.A."/>
            <person name="Xavier R.J."/>
            <person name="Alm E.J."/>
        </authorList>
    </citation>
    <scope>NUCLEOTIDE SEQUENCE [LARGE SCALE GENOMIC DNA]</scope>
    <source>
        <strain evidence="4 13">BIOML-A14</strain>
        <strain evidence="2 12">BIOML-A160</strain>
        <strain evidence="3 11">BIOML-A163</strain>
    </source>
</reference>
<reference evidence="5" key="6">
    <citation type="submission" date="2022-10" db="EMBL/GenBank/DDBJ databases">
        <title>Human gut microbiome strain richness.</title>
        <authorList>
            <person name="Chen-Liaw A."/>
        </authorList>
    </citation>
    <scope>NUCLEOTIDE SEQUENCE</scope>
    <source>
        <strain evidence="5">BSD2780120875st1_E1_BSD2780120875_150330</strain>
        <strain evidence="6">RTP21484st1_H8_RTP21484_190118</strain>
    </source>
</reference>
<evidence type="ECO:0000313" key="8">
    <source>
        <dbReference type="EMBL" id="RGX13485.1"/>
    </source>
</evidence>
<evidence type="ECO:0000313" key="4">
    <source>
        <dbReference type="EMBL" id="KAA4666218.1"/>
    </source>
</evidence>
<evidence type="ECO:0000313" key="12">
    <source>
        <dbReference type="Proteomes" id="UP000365824"/>
    </source>
</evidence>
<evidence type="ECO:0000313" key="5">
    <source>
        <dbReference type="EMBL" id="MDC2740804.1"/>
    </source>
</evidence>
<dbReference type="EMBL" id="CP041395">
    <property type="protein sequence ID" value="QDM10937.1"/>
    <property type="molecule type" value="Genomic_DNA"/>
</dbReference>
<sequence>MKKLNFLFLGLLSFMPIWGCNDDDSLPEAVVEVKEGHNEDIVSVIDYDIKNDGTLIGSQLNNLVGQSYGKTLYFPAGTYNLTEPIVLPLEYTKNVNLIFDKNATVKSDVHLEALIKVGYSETYFTDVSHRRFSYIEGGILDCYNADNGILVNGRKQLVQIRTMSLVRGRNTHIRIHVPEGIGTGGTGSSDTKIDNVTIQGISSNDNVYGIYIDESCCDCKISDTFIYCTKEALVTKSAGHILNNVHILSWDTTGGTHLEDGKNYRSTVGIRIASGGFFVFNQVYYDTIDRGIVVNEGYSPDLMLDQQISFSYLNNFGTSFIQAEGNNPNLKVKLSNSTFTVLNDNFKILDCPVDLVGWDIADKFSFLNCVVANSQRLYPYETTLMQKLRGVSSDGIIWTTLANYDMNWNVLGAVISSPMRNTLEIDLADNLTVKLNFMFKGVEPLLQGYEVLGEGVEDIEFGYAVSGQFCVLLFRAKRNASFNPIIYDTLGSGRFMPTPYKGKKYTLVDYGLSDSDIKILSH</sequence>
<dbReference type="EMBL" id="JAQNZF010000001">
    <property type="protein sequence ID" value="MDC2740804.1"/>
    <property type="molecule type" value="Genomic_DNA"/>
</dbReference>
<dbReference type="AlphaFoldDB" id="A0A139KVF5"/>
<evidence type="ECO:0000313" key="10">
    <source>
        <dbReference type="Proteomes" id="UP000318823"/>
    </source>
</evidence>
<keyword evidence="1" id="KW-0732">Signal</keyword>
<accession>A0A139KVF5</accession>
<name>A0A139KVF5_BACOV</name>